<evidence type="ECO:0000256" key="10">
    <source>
        <dbReference type="ARBA" id="ARBA00023170"/>
    </source>
</evidence>
<dbReference type="Gene3D" id="1.20.1070.10">
    <property type="entry name" value="Rhodopsin 7-helix transmembrane proteins"/>
    <property type="match status" value="1"/>
</dbReference>
<dbReference type="InterPro" id="IPR001425">
    <property type="entry name" value="Arc/bac/fun_rhodopsins"/>
</dbReference>
<proteinExistence type="inferred from homology"/>
<dbReference type="PRINTS" id="PR00251">
    <property type="entry name" value="BACTRLOPSIN"/>
</dbReference>
<evidence type="ECO:0000256" key="1">
    <source>
        <dbReference type="ARBA" id="ARBA00004141"/>
    </source>
</evidence>
<evidence type="ECO:0000256" key="7">
    <source>
        <dbReference type="ARBA" id="ARBA00022989"/>
    </source>
</evidence>
<dbReference type="GO" id="GO:0009881">
    <property type="term" value="F:photoreceptor activity"/>
    <property type="evidence" value="ECO:0007669"/>
    <property type="project" value="UniProtKB-KW"/>
</dbReference>
<feature type="transmembrane region" description="Helical" evidence="12">
    <location>
        <begin position="246"/>
        <end position="267"/>
    </location>
</feature>
<dbReference type="PANTHER" id="PTHR28286">
    <property type="match status" value="1"/>
</dbReference>
<keyword evidence="14" id="KW-1185">Reference proteome</keyword>
<comment type="subcellular location">
    <subcellularLocation>
        <location evidence="1">Membrane</location>
        <topology evidence="1">Multi-pass membrane protein</topology>
    </subcellularLocation>
</comment>
<keyword evidence="5 12" id="KW-0812">Transmembrane</keyword>
<dbReference type="PROSITE" id="PS00327">
    <property type="entry name" value="BACTERIAL_OPSIN_RET"/>
    <property type="match status" value="1"/>
</dbReference>
<feature type="region of interest" description="Disordered" evidence="11">
    <location>
        <begin position="316"/>
        <end position="360"/>
    </location>
</feature>
<dbReference type="FunFam" id="1.20.1070.10:FF:000160">
    <property type="entry name" value="Related to Opsin-1"/>
    <property type="match status" value="1"/>
</dbReference>
<evidence type="ECO:0000313" key="14">
    <source>
        <dbReference type="Proteomes" id="UP000178912"/>
    </source>
</evidence>
<dbReference type="InterPro" id="IPR018229">
    <property type="entry name" value="Rhodopsin_retinal_BS"/>
</dbReference>
<keyword evidence="10" id="KW-0675">Receptor</keyword>
<dbReference type="PANTHER" id="PTHR28286:SF1">
    <property type="entry name" value="30 KDA HEAT SHOCK PROTEIN-RELATED"/>
    <property type="match status" value="1"/>
</dbReference>
<name>A0A1E1KJF4_9HELO</name>
<feature type="compositionally biased region" description="Low complexity" evidence="11">
    <location>
        <begin position="316"/>
        <end position="331"/>
    </location>
</feature>
<keyword evidence="8" id="KW-0157">Chromophore</keyword>
<sequence length="360" mass="39222">MASDSLFARDSINSNPNVFNYPASSDINITSRGADLYWAVSAFMGVSALAFIAHAHFVVARKTGGALQYIIFHYITAAICFVACIAYFTMASNLGYAAIEVEFQRNNPVVAGFYREIFYVRYIDWVITTPLLLLDVLLTSGMSWPVILFTILADEIMIVTGLVGALVTSQYKWGYFVFAMLALFFVFYQVSFVGAHHANSIRSSNGTNIGRSYLLAASWTMGLWFLYPIAWGLSEGGNVISGDSEAIFYSVLDVLAKPGFGLVLLYAHRNINPGDLGIHIRDYNTPRRNLYSGANDREKMGHNNGIENDFGVPANGVNNGAHSNGHNGNGALPANGTERPANAAEGISTSAHHGTAETRR</sequence>
<feature type="transmembrane region" description="Helical" evidence="12">
    <location>
        <begin position="71"/>
        <end position="99"/>
    </location>
</feature>
<dbReference type="Pfam" id="PF01036">
    <property type="entry name" value="Bac_rhodopsin"/>
    <property type="match status" value="1"/>
</dbReference>
<evidence type="ECO:0000256" key="2">
    <source>
        <dbReference type="ARBA" id="ARBA00008130"/>
    </source>
</evidence>
<comment type="similarity">
    <text evidence="2">Belongs to the archaeal/bacterial/fungal opsin family.</text>
</comment>
<organism evidence="13 14">
    <name type="scientific">Rhynchosporium agropyri</name>
    <dbReference type="NCBI Taxonomy" id="914238"/>
    <lineage>
        <taxon>Eukaryota</taxon>
        <taxon>Fungi</taxon>
        <taxon>Dikarya</taxon>
        <taxon>Ascomycota</taxon>
        <taxon>Pezizomycotina</taxon>
        <taxon>Leotiomycetes</taxon>
        <taxon>Helotiales</taxon>
        <taxon>Ploettnerulaceae</taxon>
        <taxon>Rhynchosporium</taxon>
    </lineage>
</organism>
<keyword evidence="4" id="KW-0716">Sensory transduction</keyword>
<dbReference type="OrthoDB" id="536545at2759"/>
<reference evidence="14" key="1">
    <citation type="submission" date="2016-03" db="EMBL/GenBank/DDBJ databases">
        <authorList>
            <person name="Guldener U."/>
        </authorList>
    </citation>
    <scope>NUCLEOTIDE SEQUENCE [LARGE SCALE GENOMIC DNA]</scope>
    <source>
        <strain evidence="14">04CH-RAC-A.6.1</strain>
    </source>
</reference>
<dbReference type="GO" id="GO:0007602">
    <property type="term" value="P:phototransduction"/>
    <property type="evidence" value="ECO:0007669"/>
    <property type="project" value="UniProtKB-KW"/>
</dbReference>
<accession>A0A1E1KJF4</accession>
<feature type="transmembrane region" description="Helical" evidence="12">
    <location>
        <begin position="213"/>
        <end position="234"/>
    </location>
</feature>
<dbReference type="InterPro" id="IPR043476">
    <property type="entry name" value="Yro2-like_7TM"/>
</dbReference>
<feature type="transmembrane region" description="Helical" evidence="12">
    <location>
        <begin position="36"/>
        <end position="59"/>
    </location>
</feature>
<evidence type="ECO:0000256" key="9">
    <source>
        <dbReference type="ARBA" id="ARBA00023136"/>
    </source>
</evidence>
<keyword evidence="6" id="KW-0681">Retinal protein</keyword>
<evidence type="ECO:0000256" key="5">
    <source>
        <dbReference type="ARBA" id="ARBA00022692"/>
    </source>
</evidence>
<evidence type="ECO:0000256" key="8">
    <source>
        <dbReference type="ARBA" id="ARBA00022991"/>
    </source>
</evidence>
<gene>
    <name evidence="13" type="ORF">RAG0_06996</name>
</gene>
<evidence type="ECO:0000256" key="4">
    <source>
        <dbReference type="ARBA" id="ARBA00022606"/>
    </source>
</evidence>
<dbReference type="Proteomes" id="UP000178912">
    <property type="component" value="Unassembled WGS sequence"/>
</dbReference>
<protein>
    <submittedName>
        <fullName evidence="13">Related to opsin-1</fullName>
    </submittedName>
</protein>
<evidence type="ECO:0000256" key="3">
    <source>
        <dbReference type="ARBA" id="ARBA00022543"/>
    </source>
</evidence>
<keyword evidence="9 12" id="KW-0472">Membrane</keyword>
<evidence type="ECO:0000256" key="11">
    <source>
        <dbReference type="SAM" id="MobiDB-lite"/>
    </source>
</evidence>
<feature type="transmembrane region" description="Helical" evidence="12">
    <location>
        <begin position="119"/>
        <end position="139"/>
    </location>
</feature>
<dbReference type="SUPFAM" id="SSF81321">
    <property type="entry name" value="Family A G protein-coupled receptor-like"/>
    <property type="match status" value="1"/>
</dbReference>
<dbReference type="SMART" id="SM01021">
    <property type="entry name" value="Bac_rhodopsin"/>
    <property type="match status" value="1"/>
</dbReference>
<feature type="transmembrane region" description="Helical" evidence="12">
    <location>
        <begin position="173"/>
        <end position="193"/>
    </location>
</feature>
<feature type="transmembrane region" description="Helical" evidence="12">
    <location>
        <begin position="146"/>
        <end position="167"/>
    </location>
</feature>
<dbReference type="PROSITE" id="PS00950">
    <property type="entry name" value="BACTERIAL_OPSIN_1"/>
    <property type="match status" value="1"/>
</dbReference>
<evidence type="ECO:0000256" key="12">
    <source>
        <dbReference type="SAM" id="Phobius"/>
    </source>
</evidence>
<dbReference type="CDD" id="cd15239">
    <property type="entry name" value="7tm_YRO2_fungal-like"/>
    <property type="match status" value="1"/>
</dbReference>
<dbReference type="EMBL" id="FJUX01000035">
    <property type="protein sequence ID" value="CZS98167.1"/>
    <property type="molecule type" value="Genomic_DNA"/>
</dbReference>
<dbReference type="GO" id="GO:0005783">
    <property type="term" value="C:endoplasmic reticulum"/>
    <property type="evidence" value="ECO:0007669"/>
    <property type="project" value="TreeGrafter"/>
</dbReference>
<keyword evidence="3" id="KW-0600">Photoreceptor protein</keyword>
<dbReference type="GO" id="GO:0005886">
    <property type="term" value="C:plasma membrane"/>
    <property type="evidence" value="ECO:0007669"/>
    <property type="project" value="TreeGrafter"/>
</dbReference>
<keyword evidence="7 12" id="KW-1133">Transmembrane helix</keyword>
<dbReference type="AlphaFoldDB" id="A0A1E1KJF4"/>
<evidence type="ECO:0000256" key="6">
    <source>
        <dbReference type="ARBA" id="ARBA00022925"/>
    </source>
</evidence>
<dbReference type="GO" id="GO:0005216">
    <property type="term" value="F:monoatomic ion channel activity"/>
    <property type="evidence" value="ECO:0007669"/>
    <property type="project" value="InterPro"/>
</dbReference>
<evidence type="ECO:0000313" key="13">
    <source>
        <dbReference type="EMBL" id="CZS98167.1"/>
    </source>
</evidence>